<feature type="compositionally biased region" description="Polar residues" evidence="1">
    <location>
        <begin position="238"/>
        <end position="252"/>
    </location>
</feature>
<dbReference type="InterPro" id="IPR008780">
    <property type="entry name" value="Plasmodium_Vir"/>
</dbReference>
<dbReference type="VEuPathDB" id="PlasmoDB:PVPAM_050008600"/>
<dbReference type="Proteomes" id="UP000220605">
    <property type="component" value="Unassembled WGS sequence"/>
</dbReference>
<feature type="region of interest" description="Disordered" evidence="1">
    <location>
        <begin position="228"/>
        <end position="252"/>
    </location>
</feature>
<proteinExistence type="predicted"/>
<dbReference type="AlphaFoldDB" id="A0A565A5M7"/>
<feature type="region of interest" description="Disordered" evidence="1">
    <location>
        <begin position="269"/>
        <end position="290"/>
    </location>
</feature>
<dbReference type="VEuPathDB" id="PlasmoDB:PVX_053190"/>
<reference evidence="2" key="1">
    <citation type="submission" date="2016-07" db="EMBL/GenBank/DDBJ databases">
        <authorList>
            <consortium name="Pathogen Informatics"/>
        </authorList>
    </citation>
    <scope>NUCLEOTIDE SEQUENCE</scope>
</reference>
<evidence type="ECO:0000256" key="1">
    <source>
        <dbReference type="SAM" id="MobiDB-lite"/>
    </source>
</evidence>
<dbReference type="Pfam" id="PF05795">
    <property type="entry name" value="Plasmodium_Vir"/>
    <property type="match status" value="1"/>
</dbReference>
<name>A0A565A5M7_PLAVI</name>
<sequence>MENHLTKVNIDKLTSKIKYSSFEEGQEGCEKLDFYSNLGDAFEQSYKIYGLDRISDKILKALCFIYNRKRNHPADFKEELCWYLYYWLGEKIYPLVLDNKIFSNIINMIYNELYMSSENFIICNLPDSKINQDIFNKNKVLFDYSKDYVNIDLDTLHGKTTCDYVYKEYIRKYIKMYKEAYSDCYVTKENNFDCKYFSTLFLENQYSKLSSFSCTQRDNNGVILDKPKALEDQESEPDQSYRQSTVTSPSPQQIASQYADLVVNQHRSGQTFPRPFEPTQVDDTSDGGSSKTIAGSVAPVLGVSSISLLLYKLTPVGGYINRLLGRNRNMYNPAEYMDSFNPYSDGMDPGGRTMNISYHRL</sequence>
<dbReference type="OrthoDB" id="381419at2759"/>
<dbReference type="EMBL" id="FLZR02000034">
    <property type="protein sequence ID" value="VVA00107.1"/>
    <property type="molecule type" value="Genomic_DNA"/>
</dbReference>
<gene>
    <name evidence="2" type="ORF">PVP01_0008190</name>
</gene>
<organism evidence="2">
    <name type="scientific">Plasmodium vivax</name>
    <name type="common">malaria parasite P. vivax</name>
    <dbReference type="NCBI Taxonomy" id="5855"/>
    <lineage>
        <taxon>Eukaryota</taxon>
        <taxon>Sar</taxon>
        <taxon>Alveolata</taxon>
        <taxon>Apicomplexa</taxon>
        <taxon>Aconoidasida</taxon>
        <taxon>Haemosporida</taxon>
        <taxon>Plasmodiidae</taxon>
        <taxon>Plasmodium</taxon>
        <taxon>Plasmodium (Plasmodium)</taxon>
    </lineage>
</organism>
<dbReference type="VEuPathDB" id="PlasmoDB:PVW1_100006400"/>
<evidence type="ECO:0000313" key="2">
    <source>
        <dbReference type="EMBL" id="VVA00107.1"/>
    </source>
</evidence>
<accession>A0A565A5M7</accession>
<dbReference type="VEuPathDB" id="PlasmoDB:PVP01_0008190"/>
<protein>
    <submittedName>
        <fullName evidence="2">VIR protein</fullName>
    </submittedName>
</protein>